<reference evidence="9" key="1">
    <citation type="submission" date="2016-06" db="EMBL/GenBank/DDBJ databases">
        <authorList>
            <person name="Varghese N."/>
            <person name="Submissions Spin"/>
        </authorList>
    </citation>
    <scope>NUCLEOTIDE SEQUENCE [LARGE SCALE GENOMIC DNA]</scope>
    <source>
        <strain evidence="9">DSM 44983</strain>
    </source>
</reference>
<dbReference type="Proteomes" id="UP000198226">
    <property type="component" value="Chromosome I"/>
</dbReference>
<dbReference type="InterPro" id="IPR009081">
    <property type="entry name" value="PP-bd_ACP"/>
</dbReference>
<protein>
    <submittedName>
        <fullName evidence="8">Acyl carrier protein</fullName>
    </submittedName>
</protein>
<keyword evidence="9" id="KW-1185">Reference proteome</keyword>
<organism evidence="8 9">
    <name type="scientific">Micromonospora rifamycinica</name>
    <dbReference type="NCBI Taxonomy" id="291594"/>
    <lineage>
        <taxon>Bacteria</taxon>
        <taxon>Bacillati</taxon>
        <taxon>Actinomycetota</taxon>
        <taxon>Actinomycetes</taxon>
        <taxon>Micromonosporales</taxon>
        <taxon>Micromonosporaceae</taxon>
        <taxon>Micromonospora</taxon>
    </lineage>
</organism>
<dbReference type="GO" id="GO:0016020">
    <property type="term" value="C:membrane"/>
    <property type="evidence" value="ECO:0007669"/>
    <property type="project" value="GOC"/>
</dbReference>
<keyword evidence="2" id="KW-0444">Lipid biosynthesis</keyword>
<dbReference type="Pfam" id="PF00550">
    <property type="entry name" value="PP-binding"/>
    <property type="match status" value="1"/>
</dbReference>
<evidence type="ECO:0000256" key="6">
    <source>
        <dbReference type="ARBA" id="ARBA00023160"/>
    </source>
</evidence>
<dbReference type="InterPro" id="IPR036736">
    <property type="entry name" value="ACP-like_sf"/>
</dbReference>
<evidence type="ECO:0000313" key="8">
    <source>
        <dbReference type="EMBL" id="SCG48759.1"/>
    </source>
</evidence>
<evidence type="ECO:0000256" key="2">
    <source>
        <dbReference type="ARBA" id="ARBA00022516"/>
    </source>
</evidence>
<sequence length="95" mass="10355">MTEQTAPARRTEEEIRATVAAVISDMAPKDGVVVTAGSHLIKDLGYHSLALMEVAFAIEDEFDLDPIDEDTARKITTVQAVQDLVVERLAERDGS</sequence>
<accession>A0A109INV7</accession>
<keyword evidence="6" id="KW-0275">Fatty acid biosynthesis</keyword>
<evidence type="ECO:0000256" key="3">
    <source>
        <dbReference type="ARBA" id="ARBA00022553"/>
    </source>
</evidence>
<evidence type="ECO:0000256" key="1">
    <source>
        <dbReference type="ARBA" id="ARBA00022450"/>
    </source>
</evidence>
<dbReference type="PROSITE" id="PS50075">
    <property type="entry name" value="CARRIER"/>
    <property type="match status" value="1"/>
</dbReference>
<evidence type="ECO:0000256" key="4">
    <source>
        <dbReference type="ARBA" id="ARBA00022832"/>
    </source>
</evidence>
<dbReference type="RefSeq" id="WP_067302530.1">
    <property type="nucleotide sequence ID" value="NZ_LRMV01000010.1"/>
</dbReference>
<dbReference type="EMBL" id="LT607752">
    <property type="protein sequence ID" value="SCG48759.1"/>
    <property type="molecule type" value="Genomic_DNA"/>
</dbReference>
<dbReference type="InterPro" id="IPR003231">
    <property type="entry name" value="ACP"/>
</dbReference>
<name>A0A109INV7_9ACTN</name>
<dbReference type="AlphaFoldDB" id="A0A109INV7"/>
<dbReference type="OrthoDB" id="4245656at2"/>
<dbReference type="PROSITE" id="PS00012">
    <property type="entry name" value="PHOSPHOPANTETHEINE"/>
    <property type="match status" value="1"/>
</dbReference>
<gene>
    <name evidence="8" type="ORF">GA0070623_1613</name>
</gene>
<proteinExistence type="predicted"/>
<dbReference type="Gene3D" id="1.10.1200.10">
    <property type="entry name" value="ACP-like"/>
    <property type="match status" value="1"/>
</dbReference>
<dbReference type="GO" id="GO:0009245">
    <property type="term" value="P:lipid A biosynthetic process"/>
    <property type="evidence" value="ECO:0007669"/>
    <property type="project" value="TreeGrafter"/>
</dbReference>
<keyword evidence="5" id="KW-0443">Lipid metabolism</keyword>
<dbReference type="SUPFAM" id="SSF47336">
    <property type="entry name" value="ACP-like"/>
    <property type="match status" value="1"/>
</dbReference>
<dbReference type="PANTHER" id="PTHR20863">
    <property type="entry name" value="ACYL CARRIER PROTEIN"/>
    <property type="match status" value="1"/>
</dbReference>
<dbReference type="GO" id="GO:0005829">
    <property type="term" value="C:cytosol"/>
    <property type="evidence" value="ECO:0007669"/>
    <property type="project" value="TreeGrafter"/>
</dbReference>
<dbReference type="PANTHER" id="PTHR20863:SF76">
    <property type="entry name" value="CARRIER DOMAIN-CONTAINING PROTEIN"/>
    <property type="match status" value="1"/>
</dbReference>
<keyword evidence="3" id="KW-0597">Phosphoprotein</keyword>
<evidence type="ECO:0000259" key="7">
    <source>
        <dbReference type="PROSITE" id="PS50075"/>
    </source>
</evidence>
<dbReference type="GO" id="GO:0000036">
    <property type="term" value="F:acyl carrier activity"/>
    <property type="evidence" value="ECO:0007669"/>
    <property type="project" value="TreeGrafter"/>
</dbReference>
<keyword evidence="1" id="KW-0596">Phosphopantetheine</keyword>
<evidence type="ECO:0000256" key="5">
    <source>
        <dbReference type="ARBA" id="ARBA00023098"/>
    </source>
</evidence>
<feature type="domain" description="Carrier" evidence="7">
    <location>
        <begin position="13"/>
        <end position="89"/>
    </location>
</feature>
<dbReference type="InterPro" id="IPR006162">
    <property type="entry name" value="Ppantetheine_attach_site"/>
</dbReference>
<dbReference type="GO" id="GO:0000035">
    <property type="term" value="F:acyl binding"/>
    <property type="evidence" value="ECO:0007669"/>
    <property type="project" value="TreeGrafter"/>
</dbReference>
<keyword evidence="4" id="KW-0276">Fatty acid metabolism</keyword>
<evidence type="ECO:0000313" key="9">
    <source>
        <dbReference type="Proteomes" id="UP000198226"/>
    </source>
</evidence>